<evidence type="ECO:0000313" key="8">
    <source>
        <dbReference type="EMBL" id="XDI06882.1"/>
    </source>
</evidence>
<keyword evidence="4" id="KW-0010">Activator</keyword>
<organism evidence="8">
    <name type="scientific">Herbiconiux sp. A18JL235</name>
    <dbReference type="NCBI Taxonomy" id="3152363"/>
    <lineage>
        <taxon>Bacteria</taxon>
        <taxon>Bacillati</taxon>
        <taxon>Actinomycetota</taxon>
        <taxon>Actinomycetes</taxon>
        <taxon>Micrococcales</taxon>
        <taxon>Microbacteriaceae</taxon>
        <taxon>Herbiconiux</taxon>
    </lineage>
</organism>
<dbReference type="PANTHER" id="PTHR30579:SF2">
    <property type="entry name" value="HTH-TYPE TRANSCRIPTIONAL REGULATOR ARGP"/>
    <property type="match status" value="1"/>
</dbReference>
<dbReference type="InterPro" id="IPR050176">
    <property type="entry name" value="LTTR"/>
</dbReference>
<dbReference type="InterPro" id="IPR036390">
    <property type="entry name" value="WH_DNA-bd_sf"/>
</dbReference>
<evidence type="ECO:0000256" key="4">
    <source>
        <dbReference type="ARBA" id="ARBA00023159"/>
    </source>
</evidence>
<feature type="domain" description="HTH lysR-type" evidence="7">
    <location>
        <begin position="1"/>
        <end position="59"/>
    </location>
</feature>
<accession>A0AB39BL36</accession>
<dbReference type="Gene3D" id="1.10.10.10">
    <property type="entry name" value="Winged helix-like DNA-binding domain superfamily/Winged helix DNA-binding domain"/>
    <property type="match status" value="1"/>
</dbReference>
<dbReference type="NCBIfam" id="TIGR03298">
    <property type="entry name" value="argP"/>
    <property type="match status" value="1"/>
</dbReference>
<evidence type="ECO:0000256" key="3">
    <source>
        <dbReference type="ARBA" id="ARBA00023125"/>
    </source>
</evidence>
<dbReference type="EMBL" id="CP162511">
    <property type="protein sequence ID" value="XDI06882.1"/>
    <property type="molecule type" value="Genomic_DNA"/>
</dbReference>
<dbReference type="RefSeq" id="WP_368499260.1">
    <property type="nucleotide sequence ID" value="NZ_CP162511.1"/>
</dbReference>
<reference evidence="8" key="1">
    <citation type="submission" date="2024-05" db="EMBL/GenBank/DDBJ databases">
        <title>Herbiconiux sp. A18JL235.</title>
        <authorList>
            <person name="Zhang G."/>
        </authorList>
    </citation>
    <scope>NUCLEOTIDE SEQUENCE</scope>
    <source>
        <strain evidence="8">A18JL235</strain>
    </source>
</reference>
<keyword evidence="5" id="KW-0804">Transcription</keyword>
<protein>
    <submittedName>
        <fullName evidence="8">LysR family transcriptional regulator ArgP</fullName>
    </submittedName>
</protein>
<sequence length="313" mass="33843">MRFDQARLDALRAAVDAGTFEGAARELSVTPSAISQRIRSLETETGRVLVQRSKPVRPTASGEVLLRLARQVDALGRDADAALGRERAPGDGDGDDGDAALPRLEPLSLAVNADSLATWLLPALQPLAGDIAFEMQRADESRTTELLRQGAVMAAITTDPAPVQGCSSVALGAMRYRPMASPEFVDRWLSSGGARRGGTGAQRLEGLTAAPVVVFDRSDDLQYRYLRFRGVEASSPPCHFVPSSADFVEAVRRGFGWGMVPELQVRDDDSLVALDPSHRVDVLLHWQQWQLHTAALARTAEAVRVAASRALRR</sequence>
<evidence type="ECO:0000256" key="6">
    <source>
        <dbReference type="SAM" id="MobiDB-lite"/>
    </source>
</evidence>
<dbReference type="InterPro" id="IPR017685">
    <property type="entry name" value="ArgP"/>
</dbReference>
<dbReference type="AlphaFoldDB" id="A0AB39BL36"/>
<evidence type="ECO:0000256" key="1">
    <source>
        <dbReference type="ARBA" id="ARBA00009437"/>
    </source>
</evidence>
<keyword evidence="3" id="KW-0238">DNA-binding</keyword>
<dbReference type="NCBIfam" id="NF002964">
    <property type="entry name" value="PRK03635.1"/>
    <property type="match status" value="1"/>
</dbReference>
<dbReference type="PANTHER" id="PTHR30579">
    <property type="entry name" value="TRANSCRIPTIONAL REGULATOR"/>
    <property type="match status" value="1"/>
</dbReference>
<evidence type="ECO:0000256" key="2">
    <source>
        <dbReference type="ARBA" id="ARBA00023015"/>
    </source>
</evidence>
<name>A0AB39BL36_9MICO</name>
<dbReference type="GO" id="GO:0003700">
    <property type="term" value="F:DNA-binding transcription factor activity"/>
    <property type="evidence" value="ECO:0007669"/>
    <property type="project" value="InterPro"/>
</dbReference>
<dbReference type="SUPFAM" id="SSF46785">
    <property type="entry name" value="Winged helix' DNA-binding domain"/>
    <property type="match status" value="1"/>
</dbReference>
<dbReference type="PROSITE" id="PS50931">
    <property type="entry name" value="HTH_LYSR"/>
    <property type="match status" value="1"/>
</dbReference>
<evidence type="ECO:0000256" key="5">
    <source>
        <dbReference type="ARBA" id="ARBA00023163"/>
    </source>
</evidence>
<dbReference type="Gene3D" id="3.40.190.290">
    <property type="match status" value="1"/>
</dbReference>
<dbReference type="SUPFAM" id="SSF53850">
    <property type="entry name" value="Periplasmic binding protein-like II"/>
    <property type="match status" value="1"/>
</dbReference>
<dbReference type="InterPro" id="IPR000847">
    <property type="entry name" value="LysR_HTH_N"/>
</dbReference>
<dbReference type="Pfam" id="PF00126">
    <property type="entry name" value="HTH_1"/>
    <property type="match status" value="1"/>
</dbReference>
<keyword evidence="2" id="KW-0805">Transcription regulation</keyword>
<gene>
    <name evidence="8" type="ORF">ABFY20_07200</name>
</gene>
<feature type="region of interest" description="Disordered" evidence="6">
    <location>
        <begin position="80"/>
        <end position="100"/>
    </location>
</feature>
<dbReference type="Pfam" id="PF03466">
    <property type="entry name" value="LysR_substrate"/>
    <property type="match status" value="1"/>
</dbReference>
<comment type="similarity">
    <text evidence="1">Belongs to the LysR transcriptional regulatory family.</text>
</comment>
<feature type="compositionally biased region" description="Basic and acidic residues" evidence="6">
    <location>
        <begin position="80"/>
        <end position="90"/>
    </location>
</feature>
<dbReference type="InterPro" id="IPR036388">
    <property type="entry name" value="WH-like_DNA-bd_sf"/>
</dbReference>
<dbReference type="GO" id="GO:0003677">
    <property type="term" value="F:DNA binding"/>
    <property type="evidence" value="ECO:0007669"/>
    <property type="project" value="UniProtKB-KW"/>
</dbReference>
<dbReference type="InterPro" id="IPR005119">
    <property type="entry name" value="LysR_subst-bd"/>
</dbReference>
<proteinExistence type="inferred from homology"/>
<evidence type="ECO:0000259" key="7">
    <source>
        <dbReference type="PROSITE" id="PS50931"/>
    </source>
</evidence>